<sequence>MICIVGNRPVLQVGRQQVTGYDTSWLRQAIVRGAEAAEREDFPFVDDLMEGILHYLEHKCSLRVLTVEDLHARVRRMLERIGCEAIAQTLPLLAPPVTISLERAAREAGNGFELAFFNNIHDEIEDLKTHGVEELRFTGTRDCVKLLKGAEKWNRPCERLHQEIINFLTTHGHSTLPNPKEIRLNLIDG</sequence>
<organism evidence="1 2">
    <name type="scientific">Oceaniferula marina</name>
    <dbReference type="NCBI Taxonomy" id="2748318"/>
    <lineage>
        <taxon>Bacteria</taxon>
        <taxon>Pseudomonadati</taxon>
        <taxon>Verrucomicrobiota</taxon>
        <taxon>Verrucomicrobiia</taxon>
        <taxon>Verrucomicrobiales</taxon>
        <taxon>Verrucomicrobiaceae</taxon>
        <taxon>Oceaniferula</taxon>
    </lineage>
</organism>
<dbReference type="Proteomes" id="UP000557872">
    <property type="component" value="Unassembled WGS sequence"/>
</dbReference>
<dbReference type="EMBL" id="JACBAZ010000001">
    <property type="protein sequence ID" value="NWK54609.1"/>
    <property type="molecule type" value="Genomic_DNA"/>
</dbReference>
<protein>
    <submittedName>
        <fullName evidence="1">Uncharacterized protein</fullName>
    </submittedName>
</protein>
<reference evidence="1 2" key="1">
    <citation type="submission" date="2020-07" db="EMBL/GenBank/DDBJ databases">
        <title>Roseicoccus Jingziensis gen. nov., sp. nov., isolated from coastal seawater.</title>
        <authorList>
            <person name="Feng X."/>
        </authorList>
    </citation>
    <scope>NUCLEOTIDE SEQUENCE [LARGE SCALE GENOMIC DNA]</scope>
    <source>
        <strain evidence="1 2">N1E253</strain>
    </source>
</reference>
<comment type="caution">
    <text evidence="1">The sequence shown here is derived from an EMBL/GenBank/DDBJ whole genome shotgun (WGS) entry which is preliminary data.</text>
</comment>
<accession>A0A851GBQ6</accession>
<keyword evidence="2" id="KW-1185">Reference proteome</keyword>
<proteinExistence type="predicted"/>
<gene>
    <name evidence="1" type="ORF">HW115_03240</name>
</gene>
<evidence type="ECO:0000313" key="1">
    <source>
        <dbReference type="EMBL" id="NWK54609.1"/>
    </source>
</evidence>
<evidence type="ECO:0000313" key="2">
    <source>
        <dbReference type="Proteomes" id="UP000557872"/>
    </source>
</evidence>
<dbReference type="AlphaFoldDB" id="A0A851GBQ6"/>
<dbReference type="RefSeq" id="WP_178931125.1">
    <property type="nucleotide sequence ID" value="NZ_JACBAZ010000001.1"/>
</dbReference>
<name>A0A851GBQ6_9BACT</name>